<keyword evidence="2" id="KW-1185">Reference proteome</keyword>
<dbReference type="AlphaFoldDB" id="A0A926F6K7"/>
<evidence type="ECO:0000313" key="1">
    <source>
        <dbReference type="EMBL" id="MBC8594291.1"/>
    </source>
</evidence>
<evidence type="ECO:0000313" key="2">
    <source>
        <dbReference type="Proteomes" id="UP000651085"/>
    </source>
</evidence>
<dbReference type="EMBL" id="JACRTF010000001">
    <property type="protein sequence ID" value="MBC8594291.1"/>
    <property type="molecule type" value="Genomic_DNA"/>
</dbReference>
<gene>
    <name evidence="1" type="ORF">H8744_13760</name>
</gene>
<reference evidence="1" key="1">
    <citation type="submission" date="2020-08" db="EMBL/GenBank/DDBJ databases">
        <title>Genome public.</title>
        <authorList>
            <person name="Liu C."/>
            <person name="Sun Q."/>
        </authorList>
    </citation>
    <scope>NUCLEOTIDE SEQUENCE</scope>
    <source>
        <strain evidence="1">N12</strain>
    </source>
</reference>
<dbReference type="RefSeq" id="WP_262435386.1">
    <property type="nucleotide sequence ID" value="NZ_JACRTF010000001.1"/>
</dbReference>
<accession>A0A926F6K7</accession>
<dbReference type="Proteomes" id="UP000651085">
    <property type="component" value="Unassembled WGS sequence"/>
</dbReference>
<organism evidence="1 2">
    <name type="scientific">Jilunia laotingensis</name>
    <dbReference type="NCBI Taxonomy" id="2763675"/>
    <lineage>
        <taxon>Bacteria</taxon>
        <taxon>Pseudomonadati</taxon>
        <taxon>Bacteroidota</taxon>
        <taxon>Bacteroidia</taxon>
        <taxon>Bacteroidales</taxon>
        <taxon>Bacteroidaceae</taxon>
        <taxon>Jilunia</taxon>
    </lineage>
</organism>
<proteinExistence type="predicted"/>
<name>A0A926F6K7_9BACT</name>
<sequence>MKNAKELLSEATSKGYIMLPKHLMEIFLLHKKSQATELEAFLILLSRTNYKDETFRVKEKTMLCHRGESMRSLESWGQLFGWKKGKTTYFFNKLKRMGLIESIPNEVTTHLRIKEYEVWTGNEWRKPVPKEEEDLEFNRFWITFHEITHTNKVNIGRARREWKKLLATEKQLAISQIEIYYASLKNTNYCKQAATYLADKAYKNEYID</sequence>
<protein>
    <submittedName>
        <fullName evidence="1">Uncharacterized protein</fullName>
    </submittedName>
</protein>
<comment type="caution">
    <text evidence="1">The sequence shown here is derived from an EMBL/GenBank/DDBJ whole genome shotgun (WGS) entry which is preliminary data.</text>
</comment>